<evidence type="ECO:0000313" key="2">
    <source>
        <dbReference type="EMBL" id="RNA27580.1"/>
    </source>
</evidence>
<dbReference type="Proteomes" id="UP000276133">
    <property type="component" value="Unassembled WGS sequence"/>
</dbReference>
<accession>A0A3M7RVU9</accession>
<feature type="transmembrane region" description="Helical" evidence="1">
    <location>
        <begin position="513"/>
        <end position="533"/>
    </location>
</feature>
<gene>
    <name evidence="2" type="ORF">BpHYR1_041747</name>
</gene>
<dbReference type="AlphaFoldDB" id="A0A3M7RVU9"/>
<dbReference type="EMBL" id="REGN01002527">
    <property type="protein sequence ID" value="RNA27580.1"/>
    <property type="molecule type" value="Genomic_DNA"/>
</dbReference>
<keyword evidence="3" id="KW-1185">Reference proteome</keyword>
<dbReference type="OrthoDB" id="10564733at2759"/>
<protein>
    <recommendedName>
        <fullName evidence="4">Transmembrane protein</fullName>
    </recommendedName>
</protein>
<proteinExistence type="predicted"/>
<comment type="caution">
    <text evidence="2">The sequence shown here is derived from an EMBL/GenBank/DDBJ whole genome shotgun (WGS) entry which is preliminary data.</text>
</comment>
<name>A0A3M7RVU9_BRAPC</name>
<sequence>MKFAHSNLKMKFDISFGNFSIESICQKASLKLVINFHCFSISNHQNFGKNVVDFTFTFIPTLIAFGCVTSIIGITTYFKLKIYLNIIYNICLYCLIWNFMFASLDYCFIAIIKFHHNLNYNRYNRKLLFQQQVQFSYQQKLFHQQQSRLRQSKNIAGTTELFESASNLSMSQNNEFKESPIPNKLEFSNFFNQNDNYINFSDAVNEDSAMVESCYEEGLKQKRQIPKSGHVSYFTITVIVSILLAIPQFYGFNVNESLLALSPSQIPKNFANENDIFFVRHDNHRQKNSTCHSDTFGPKRSYMTRNLALGFVLRTQLDKKTNQTISKMKSSHKNFFTQQGFLSLASMKYSFCSIVKKCKDFIVKPGDSRFARQTRMQKNIDLLNISLVCITKSDWNELLTYNTLYFWLEHTMVISAPICIVLVVISSFIYLYAHSTKLLVQQEKISKKRMKMIKIQEQNSMAKFGTLNVSIGSNKCETRLNSSDDILNTSVTSLKNQKTYKKLQLKQKEDQNLNLMFIIDLAMFILCAFPYFFSRLILDLFSKHHEEINLDFYSILFRLSLARLLSIKPSTCLIRDYDEEYFKKYEKNEEYCTCLMCLCPMLCLNWQKTKDLQDINIHSDLNDIDVLDQYSIDFNSKLHQYNRPAEPDLEL</sequence>
<keyword evidence="1" id="KW-0472">Membrane</keyword>
<evidence type="ECO:0008006" key="4">
    <source>
        <dbReference type="Google" id="ProtNLM"/>
    </source>
</evidence>
<feature type="transmembrane region" description="Helical" evidence="1">
    <location>
        <begin position="231"/>
        <end position="250"/>
    </location>
</feature>
<evidence type="ECO:0000313" key="3">
    <source>
        <dbReference type="Proteomes" id="UP000276133"/>
    </source>
</evidence>
<keyword evidence="1" id="KW-1133">Transmembrane helix</keyword>
<keyword evidence="1" id="KW-0812">Transmembrane</keyword>
<evidence type="ECO:0000256" key="1">
    <source>
        <dbReference type="SAM" id="Phobius"/>
    </source>
</evidence>
<feature type="transmembrane region" description="Helical" evidence="1">
    <location>
        <begin position="51"/>
        <end position="74"/>
    </location>
</feature>
<organism evidence="2 3">
    <name type="scientific">Brachionus plicatilis</name>
    <name type="common">Marine rotifer</name>
    <name type="synonym">Brachionus muelleri</name>
    <dbReference type="NCBI Taxonomy" id="10195"/>
    <lineage>
        <taxon>Eukaryota</taxon>
        <taxon>Metazoa</taxon>
        <taxon>Spiralia</taxon>
        <taxon>Gnathifera</taxon>
        <taxon>Rotifera</taxon>
        <taxon>Eurotatoria</taxon>
        <taxon>Monogononta</taxon>
        <taxon>Pseudotrocha</taxon>
        <taxon>Ploima</taxon>
        <taxon>Brachionidae</taxon>
        <taxon>Brachionus</taxon>
    </lineage>
</organism>
<feature type="transmembrane region" description="Helical" evidence="1">
    <location>
        <begin position="412"/>
        <end position="433"/>
    </location>
</feature>
<feature type="transmembrane region" description="Helical" evidence="1">
    <location>
        <begin position="86"/>
        <end position="112"/>
    </location>
</feature>
<reference evidence="2 3" key="1">
    <citation type="journal article" date="2018" name="Sci. Rep.">
        <title>Genomic signatures of local adaptation to the degree of environmental predictability in rotifers.</title>
        <authorList>
            <person name="Franch-Gras L."/>
            <person name="Hahn C."/>
            <person name="Garcia-Roger E.M."/>
            <person name="Carmona M.J."/>
            <person name="Serra M."/>
            <person name="Gomez A."/>
        </authorList>
    </citation>
    <scope>NUCLEOTIDE SEQUENCE [LARGE SCALE GENOMIC DNA]</scope>
    <source>
        <strain evidence="2">HYR1</strain>
    </source>
</reference>